<name>A0A8S4S4K0_9NEOP</name>
<organism evidence="2 3">
    <name type="scientific">Pararge aegeria aegeria</name>
    <dbReference type="NCBI Taxonomy" id="348720"/>
    <lineage>
        <taxon>Eukaryota</taxon>
        <taxon>Metazoa</taxon>
        <taxon>Ecdysozoa</taxon>
        <taxon>Arthropoda</taxon>
        <taxon>Hexapoda</taxon>
        <taxon>Insecta</taxon>
        <taxon>Pterygota</taxon>
        <taxon>Neoptera</taxon>
        <taxon>Endopterygota</taxon>
        <taxon>Lepidoptera</taxon>
        <taxon>Glossata</taxon>
        <taxon>Ditrysia</taxon>
        <taxon>Papilionoidea</taxon>
        <taxon>Nymphalidae</taxon>
        <taxon>Satyrinae</taxon>
        <taxon>Satyrini</taxon>
        <taxon>Parargina</taxon>
        <taxon>Pararge</taxon>
    </lineage>
</organism>
<proteinExistence type="predicted"/>
<reference evidence="2" key="1">
    <citation type="submission" date="2022-03" db="EMBL/GenBank/DDBJ databases">
        <authorList>
            <person name="Lindestad O."/>
        </authorList>
    </citation>
    <scope>NUCLEOTIDE SEQUENCE</scope>
</reference>
<feature type="compositionally biased region" description="Basic and acidic residues" evidence="1">
    <location>
        <begin position="52"/>
        <end position="66"/>
    </location>
</feature>
<feature type="region of interest" description="Disordered" evidence="1">
    <location>
        <begin position="43"/>
        <end position="66"/>
    </location>
</feature>
<dbReference type="EMBL" id="CAKXAJ010026031">
    <property type="protein sequence ID" value="CAH2252002.1"/>
    <property type="molecule type" value="Genomic_DNA"/>
</dbReference>
<gene>
    <name evidence="2" type="primary">jg13843</name>
    <name evidence="2" type="ORF">PAEG_LOCUS22348</name>
</gene>
<sequence>MSEAHSSENDGRRGPMVLEWRPHTITQRKTQTHIIHMDGMCGRGSLESCEAEGERENPMDKRNTGS</sequence>
<evidence type="ECO:0000256" key="1">
    <source>
        <dbReference type="SAM" id="MobiDB-lite"/>
    </source>
</evidence>
<evidence type="ECO:0000313" key="3">
    <source>
        <dbReference type="Proteomes" id="UP000838756"/>
    </source>
</evidence>
<protein>
    <submittedName>
        <fullName evidence="2">Jg13843 protein</fullName>
    </submittedName>
</protein>
<evidence type="ECO:0000313" key="2">
    <source>
        <dbReference type="EMBL" id="CAH2252002.1"/>
    </source>
</evidence>
<comment type="caution">
    <text evidence="2">The sequence shown here is derived from an EMBL/GenBank/DDBJ whole genome shotgun (WGS) entry which is preliminary data.</text>
</comment>
<dbReference type="AlphaFoldDB" id="A0A8S4S4K0"/>
<accession>A0A8S4S4K0</accession>
<dbReference type="Proteomes" id="UP000838756">
    <property type="component" value="Unassembled WGS sequence"/>
</dbReference>
<feature type="region of interest" description="Disordered" evidence="1">
    <location>
        <begin position="1"/>
        <end position="22"/>
    </location>
</feature>
<feature type="compositionally biased region" description="Basic and acidic residues" evidence="1">
    <location>
        <begin position="1"/>
        <end position="13"/>
    </location>
</feature>
<keyword evidence="3" id="KW-1185">Reference proteome</keyword>